<reference evidence="1 3" key="1">
    <citation type="submission" date="2018-06" db="EMBL/GenBank/DDBJ databases">
        <title>Genomic Encyclopedia of Type Strains, Phase III (KMG-III): the genomes of soil and plant-associated and newly described type strains.</title>
        <authorList>
            <person name="Whitman W."/>
        </authorList>
    </citation>
    <scope>NUCLEOTIDE SEQUENCE [LARGE SCALE GENOMIC DNA]</scope>
    <source>
        <strain evidence="1 3">CECT 7022</strain>
    </source>
</reference>
<proteinExistence type="predicted"/>
<evidence type="ECO:0000313" key="1">
    <source>
        <dbReference type="EMBL" id="PYE42124.1"/>
    </source>
</evidence>
<dbReference type="Proteomes" id="UP000247790">
    <property type="component" value="Unassembled WGS sequence"/>
</dbReference>
<dbReference type="EMBL" id="CP054614">
    <property type="protein sequence ID" value="QKS57202.1"/>
    <property type="molecule type" value="Genomic_DNA"/>
</dbReference>
<dbReference type="AlphaFoldDB" id="A0A2V4W397"/>
<reference evidence="2 4" key="2">
    <citation type="submission" date="2020-06" db="EMBL/GenBank/DDBJ databases">
        <title>Complete genome of Paenibacillus barcinonensis KACC11450.</title>
        <authorList>
            <person name="Kim M."/>
            <person name="Park Y.-J."/>
            <person name="Shin J.-H."/>
        </authorList>
    </citation>
    <scope>NUCLEOTIDE SEQUENCE [LARGE SCALE GENOMIC DNA]</scope>
    <source>
        <strain evidence="2 4">KACC11450</strain>
    </source>
</reference>
<name>A0A2V4W397_PAEBA</name>
<evidence type="ECO:0000313" key="4">
    <source>
        <dbReference type="Proteomes" id="UP000509327"/>
    </source>
</evidence>
<evidence type="ECO:0000313" key="3">
    <source>
        <dbReference type="Proteomes" id="UP000247790"/>
    </source>
</evidence>
<gene>
    <name evidence="1" type="ORF">DFQ00_14221</name>
    <name evidence="2" type="ORF">HUB98_13335</name>
</gene>
<evidence type="ECO:0000313" key="2">
    <source>
        <dbReference type="EMBL" id="QKS57202.1"/>
    </source>
</evidence>
<keyword evidence="4" id="KW-1185">Reference proteome</keyword>
<protein>
    <submittedName>
        <fullName evidence="1">Uncharacterized protein</fullName>
    </submittedName>
</protein>
<dbReference type="OrthoDB" id="2615503at2"/>
<accession>A0A2V4W397</accession>
<dbReference type="RefSeq" id="WP_110899713.1">
    <property type="nucleotide sequence ID" value="NZ_CP054614.1"/>
</dbReference>
<sequence length="203" mass="22429">MTLNIVFAGENFSLAAADHRRTKIETGEFVDDVQKVARINNHVMAAYSGIYISDQLGQMKGLAEGIITAIRRERGESLDCLGVEEITQMYSKAMRDAQLFGVNKNEMDVTFHFTGRLSRGGFAVGRVSKHEDFEPVVTLPGQCNGLAWSLSMADVSPSSWIIGRLASMTELSRESVALLTQEMFPWVAAKDKYVSPTFNVISL</sequence>
<organism evidence="1 3">
    <name type="scientific">Paenibacillus barcinonensis</name>
    <dbReference type="NCBI Taxonomy" id="198119"/>
    <lineage>
        <taxon>Bacteria</taxon>
        <taxon>Bacillati</taxon>
        <taxon>Bacillota</taxon>
        <taxon>Bacilli</taxon>
        <taxon>Bacillales</taxon>
        <taxon>Paenibacillaceae</taxon>
        <taxon>Paenibacillus</taxon>
    </lineage>
</organism>
<dbReference type="Proteomes" id="UP000509327">
    <property type="component" value="Chromosome"/>
</dbReference>
<dbReference type="EMBL" id="QJSW01000042">
    <property type="protein sequence ID" value="PYE42124.1"/>
    <property type="molecule type" value="Genomic_DNA"/>
</dbReference>